<evidence type="ECO:0008006" key="5">
    <source>
        <dbReference type="Google" id="ProtNLM"/>
    </source>
</evidence>
<accession>A0A9W8EE00</accession>
<evidence type="ECO:0000256" key="1">
    <source>
        <dbReference type="SAM" id="Phobius"/>
    </source>
</evidence>
<evidence type="ECO:0000313" key="3">
    <source>
        <dbReference type="EMBL" id="KAJ1981689.1"/>
    </source>
</evidence>
<dbReference type="GO" id="GO:0016020">
    <property type="term" value="C:membrane"/>
    <property type="evidence" value="ECO:0007669"/>
    <property type="project" value="InterPro"/>
</dbReference>
<protein>
    <recommendedName>
        <fullName evidence="5">Intimal thickness related receptor IRP domain-containing protein</fullName>
    </recommendedName>
</protein>
<dbReference type="PANTHER" id="PTHR21229">
    <property type="entry name" value="LUNG SEVEN TRANSMEMBRANE RECEPTOR"/>
    <property type="match status" value="1"/>
</dbReference>
<keyword evidence="4" id="KW-1185">Reference proteome</keyword>
<feature type="chain" id="PRO_5040865046" description="Intimal thickness related receptor IRP domain-containing protein" evidence="2">
    <location>
        <begin position="22"/>
        <end position="543"/>
    </location>
</feature>
<feature type="transmembrane region" description="Helical" evidence="1">
    <location>
        <begin position="425"/>
        <end position="443"/>
    </location>
</feature>
<dbReference type="AlphaFoldDB" id="A0A9W8EE00"/>
<keyword evidence="1" id="KW-0812">Transmembrane</keyword>
<feature type="transmembrane region" description="Helical" evidence="1">
    <location>
        <begin position="314"/>
        <end position="335"/>
    </location>
</feature>
<dbReference type="EMBL" id="JANBQB010000115">
    <property type="protein sequence ID" value="KAJ1981689.1"/>
    <property type="molecule type" value="Genomic_DNA"/>
</dbReference>
<proteinExistence type="predicted"/>
<feature type="signal peptide" evidence="2">
    <location>
        <begin position="1"/>
        <end position="21"/>
    </location>
</feature>
<gene>
    <name evidence="3" type="ORF">H4R34_001971</name>
</gene>
<dbReference type="InterPro" id="IPR009637">
    <property type="entry name" value="GPR107/GPR108-like"/>
</dbReference>
<reference evidence="3" key="1">
    <citation type="submission" date="2022-07" db="EMBL/GenBank/DDBJ databases">
        <title>Phylogenomic reconstructions and comparative analyses of Kickxellomycotina fungi.</title>
        <authorList>
            <person name="Reynolds N.K."/>
            <person name="Stajich J.E."/>
            <person name="Barry K."/>
            <person name="Grigoriev I.V."/>
            <person name="Crous P."/>
            <person name="Smith M.E."/>
        </authorList>
    </citation>
    <scope>NUCLEOTIDE SEQUENCE</scope>
    <source>
        <strain evidence="3">RSA 567</strain>
    </source>
</reference>
<organism evidence="3 4">
    <name type="scientific">Dimargaris verticillata</name>
    <dbReference type="NCBI Taxonomy" id="2761393"/>
    <lineage>
        <taxon>Eukaryota</taxon>
        <taxon>Fungi</taxon>
        <taxon>Fungi incertae sedis</taxon>
        <taxon>Zoopagomycota</taxon>
        <taxon>Kickxellomycotina</taxon>
        <taxon>Dimargaritomycetes</taxon>
        <taxon>Dimargaritales</taxon>
        <taxon>Dimargaritaceae</taxon>
        <taxon>Dimargaris</taxon>
    </lineage>
</organism>
<feature type="transmembrane region" description="Helical" evidence="1">
    <location>
        <begin position="216"/>
        <end position="237"/>
    </location>
</feature>
<keyword evidence="1" id="KW-1133">Transmembrane helix</keyword>
<feature type="transmembrane region" description="Helical" evidence="1">
    <location>
        <begin position="289"/>
        <end position="308"/>
    </location>
</feature>
<evidence type="ECO:0000313" key="4">
    <source>
        <dbReference type="Proteomes" id="UP001151582"/>
    </source>
</evidence>
<keyword evidence="1" id="KW-0472">Membrane</keyword>
<sequence>MRRALAVVAVAFGTWARLAQGTQYACIDCVAPADEPLVWLTTFGFQARGRGELSLTNFMFAAPTTTPQQNLQNITFVVIPESAAQAYVQVASNSGHGYCQYVHRLEPTYSITFQALYEQAQGAVGNDSFADHPLVFHPNSNDIYSIFLLNCSNATFQFNAILNTFNYDTHGQRTHLPLGHIELPLLYQVFGLGLWAGALLGWAVHTFRRRAHVRILWVLIGAQLFSQLARCAVTYAHQCLFSRWGHSTKVVVAWDTITAFIGEYLTYLLYFVVAKGWGLMRSYLTVAEWRVVLGSVTFIAVGRLYYAIVGKSSWFTVLVLQAVGLVYIAWNIRWVTRTLHYYLQKLEVKLRLNSSLGPNSIPNSPSSTLNHMASHLTPVGTLRSAPQNSLSAAPYGSDVSCYPHTTGLMECYTQKRTLLSHASRTMLGPGALLCLITLVNHFILADKYYYIATALQESILFLQCCYLGYLFRPRNDPVPHIVLPSLRAIRLEQLSLTPPADTPRPLPRQTLRNRFATWRTNVLRLRLQPVARSDIHDSDTASF</sequence>
<keyword evidence="2" id="KW-0732">Signal</keyword>
<dbReference type="Proteomes" id="UP001151582">
    <property type="component" value="Unassembled WGS sequence"/>
</dbReference>
<name>A0A9W8EE00_9FUNG</name>
<dbReference type="OrthoDB" id="5582377at2759"/>
<evidence type="ECO:0000256" key="2">
    <source>
        <dbReference type="SAM" id="SignalP"/>
    </source>
</evidence>
<feature type="transmembrane region" description="Helical" evidence="1">
    <location>
        <begin position="449"/>
        <end position="471"/>
    </location>
</feature>
<dbReference type="GO" id="GO:0005794">
    <property type="term" value="C:Golgi apparatus"/>
    <property type="evidence" value="ECO:0007669"/>
    <property type="project" value="TreeGrafter"/>
</dbReference>
<feature type="transmembrane region" description="Helical" evidence="1">
    <location>
        <begin position="257"/>
        <end position="277"/>
    </location>
</feature>
<comment type="caution">
    <text evidence="3">The sequence shown here is derived from an EMBL/GenBank/DDBJ whole genome shotgun (WGS) entry which is preliminary data.</text>
</comment>
<feature type="transmembrane region" description="Helical" evidence="1">
    <location>
        <begin position="185"/>
        <end position="204"/>
    </location>
</feature>